<dbReference type="PROSITE" id="PS51257">
    <property type="entry name" value="PROKAR_LIPOPROTEIN"/>
    <property type="match status" value="1"/>
</dbReference>
<dbReference type="GO" id="GO:0006171">
    <property type="term" value="P:cAMP biosynthetic process"/>
    <property type="evidence" value="ECO:0007669"/>
    <property type="project" value="TreeGrafter"/>
</dbReference>
<dbReference type="PANTHER" id="PTHR43081">
    <property type="entry name" value="ADENYLATE CYCLASE, TERMINAL-DIFFERENTIATION SPECIFIC-RELATED"/>
    <property type="match status" value="1"/>
</dbReference>
<dbReference type="PROSITE" id="PS50125">
    <property type="entry name" value="GUANYLATE_CYCLASE_2"/>
    <property type="match status" value="1"/>
</dbReference>
<dbReference type="InterPro" id="IPR050697">
    <property type="entry name" value="Adenylyl/Guanylyl_Cyclase_3/4"/>
</dbReference>
<dbReference type="Pfam" id="PF05230">
    <property type="entry name" value="MASE2"/>
    <property type="match status" value="1"/>
</dbReference>
<feature type="transmembrane region" description="Helical" evidence="1">
    <location>
        <begin position="133"/>
        <end position="154"/>
    </location>
</feature>
<evidence type="ECO:0000313" key="4">
    <source>
        <dbReference type="Proteomes" id="UP000248330"/>
    </source>
</evidence>
<dbReference type="PANTHER" id="PTHR43081:SF20">
    <property type="entry name" value="TWO-COMPONENT RESPONSE REGULATOR"/>
    <property type="match status" value="1"/>
</dbReference>
<dbReference type="EMBL" id="QICN01000002">
    <property type="protein sequence ID" value="PXV70606.1"/>
    <property type="molecule type" value="Genomic_DNA"/>
</dbReference>
<name>A0A318EJ11_9GAMM</name>
<feature type="domain" description="Guanylate cyclase" evidence="2">
    <location>
        <begin position="192"/>
        <end position="323"/>
    </location>
</feature>
<keyword evidence="1" id="KW-0812">Transmembrane</keyword>
<gene>
    <name evidence="3" type="ORF">C8D93_102465</name>
</gene>
<keyword evidence="4" id="KW-1185">Reference proteome</keyword>
<feature type="transmembrane region" description="Helical" evidence="1">
    <location>
        <begin position="105"/>
        <end position="127"/>
    </location>
</feature>
<dbReference type="SUPFAM" id="SSF55073">
    <property type="entry name" value="Nucleotide cyclase"/>
    <property type="match status" value="1"/>
</dbReference>
<dbReference type="RefSeq" id="WP_110264256.1">
    <property type="nucleotide sequence ID" value="NZ_CAKZQT010000013.1"/>
</dbReference>
<dbReference type="Proteomes" id="UP000248330">
    <property type="component" value="Unassembled WGS sequence"/>
</dbReference>
<reference evidence="3 4" key="1">
    <citation type="submission" date="2018-04" db="EMBL/GenBank/DDBJ databases">
        <title>Genomic Encyclopedia of Type Strains, Phase IV (KMG-IV): sequencing the most valuable type-strain genomes for metagenomic binning, comparative biology and taxonomic classification.</title>
        <authorList>
            <person name="Goeker M."/>
        </authorList>
    </citation>
    <scope>NUCLEOTIDE SEQUENCE [LARGE SCALE GENOMIC DNA]</scope>
    <source>
        <strain evidence="3 4">DSM 104150</strain>
    </source>
</reference>
<keyword evidence="1" id="KW-0472">Membrane</keyword>
<sequence length="382" mass="40818">MTNPLRVFGWALVCLMMVACLYPRDPSPLVWLWVVGWSLCWPVLAILHTRWADDPRRAGYRNILVDSAGFGVFAVVVSGSLIPATSLLFFQLFNSAAVGGAASALRGFVAFVLGTVLGVLVLGASFVADVGPFAAWVCMLCMVLYVIVGITWFYRGNRQLIRLRNYLPDRVAKMVLNSGSEELLQPRRARVTVCAFDLRGFTAFSDAADPEQVIALLRDYYAMVGTAVEDCGGTVERFAGDGMVAFFNAPEAVPDAETRALRAALRVQSGFRSLRQTWLGRGHDLGLGIGVASGEATVGTIGFGDQWQYAAIGTVTNLSARLCAMAADGEVLASGEVLATVGDADAEDRGEQSIRGLGEPVPVFNVRGLADAGGLSRPAARD</sequence>
<feature type="transmembrane region" description="Helical" evidence="1">
    <location>
        <begin position="6"/>
        <end position="22"/>
    </location>
</feature>
<protein>
    <submittedName>
        <fullName evidence="3">Class 3 adenylate cyclase</fullName>
    </submittedName>
</protein>
<dbReference type="CDD" id="cd07302">
    <property type="entry name" value="CHD"/>
    <property type="match status" value="1"/>
</dbReference>
<proteinExistence type="predicted"/>
<evidence type="ECO:0000259" key="2">
    <source>
        <dbReference type="PROSITE" id="PS50125"/>
    </source>
</evidence>
<accession>A0A318EJ11</accession>
<dbReference type="InterPro" id="IPR001054">
    <property type="entry name" value="A/G_cyclase"/>
</dbReference>
<evidence type="ECO:0000313" key="3">
    <source>
        <dbReference type="EMBL" id="PXV70606.1"/>
    </source>
</evidence>
<dbReference type="InterPro" id="IPR029787">
    <property type="entry name" value="Nucleotide_cyclase"/>
</dbReference>
<dbReference type="AlphaFoldDB" id="A0A318EJ11"/>
<dbReference type="GO" id="GO:0035556">
    <property type="term" value="P:intracellular signal transduction"/>
    <property type="evidence" value="ECO:0007669"/>
    <property type="project" value="InterPro"/>
</dbReference>
<dbReference type="GO" id="GO:0004016">
    <property type="term" value="F:adenylate cyclase activity"/>
    <property type="evidence" value="ECO:0007669"/>
    <property type="project" value="UniProtKB-ARBA"/>
</dbReference>
<comment type="caution">
    <text evidence="3">The sequence shown here is derived from an EMBL/GenBank/DDBJ whole genome shotgun (WGS) entry which is preliminary data.</text>
</comment>
<dbReference type="Gene3D" id="3.30.70.1230">
    <property type="entry name" value="Nucleotide cyclase"/>
    <property type="match status" value="1"/>
</dbReference>
<dbReference type="OrthoDB" id="9806704at2"/>
<feature type="transmembrane region" description="Helical" evidence="1">
    <location>
        <begin position="29"/>
        <end position="48"/>
    </location>
</feature>
<organism evidence="3 4">
    <name type="scientific">Sinimarinibacterium flocculans</name>
    <dbReference type="NCBI Taxonomy" id="985250"/>
    <lineage>
        <taxon>Bacteria</taxon>
        <taxon>Pseudomonadati</taxon>
        <taxon>Pseudomonadota</taxon>
        <taxon>Gammaproteobacteria</taxon>
        <taxon>Nevskiales</taxon>
        <taxon>Nevskiaceae</taxon>
        <taxon>Sinimarinibacterium</taxon>
    </lineage>
</organism>
<dbReference type="InterPro" id="IPR007894">
    <property type="entry name" value="MASE2"/>
</dbReference>
<dbReference type="SMART" id="SM00044">
    <property type="entry name" value="CYCc"/>
    <property type="match status" value="1"/>
</dbReference>
<evidence type="ECO:0000256" key="1">
    <source>
        <dbReference type="SAM" id="Phobius"/>
    </source>
</evidence>
<keyword evidence="1" id="KW-1133">Transmembrane helix</keyword>
<dbReference type="Pfam" id="PF00211">
    <property type="entry name" value="Guanylate_cyc"/>
    <property type="match status" value="1"/>
</dbReference>
<feature type="transmembrane region" description="Helical" evidence="1">
    <location>
        <begin position="68"/>
        <end position="93"/>
    </location>
</feature>